<evidence type="ECO:0000313" key="1">
    <source>
        <dbReference type="EMBL" id="KAK4818974.1"/>
    </source>
</evidence>
<dbReference type="AlphaFoldDB" id="A0AAN7RSR8"/>
<keyword evidence="2" id="KW-1185">Reference proteome</keyword>
<proteinExistence type="predicted"/>
<organism evidence="1 2">
    <name type="scientific">Mycteria americana</name>
    <name type="common">Wood stork</name>
    <dbReference type="NCBI Taxonomy" id="33587"/>
    <lineage>
        <taxon>Eukaryota</taxon>
        <taxon>Metazoa</taxon>
        <taxon>Chordata</taxon>
        <taxon>Craniata</taxon>
        <taxon>Vertebrata</taxon>
        <taxon>Euteleostomi</taxon>
        <taxon>Archelosauria</taxon>
        <taxon>Archosauria</taxon>
        <taxon>Dinosauria</taxon>
        <taxon>Saurischia</taxon>
        <taxon>Theropoda</taxon>
        <taxon>Coelurosauria</taxon>
        <taxon>Aves</taxon>
        <taxon>Neognathae</taxon>
        <taxon>Neoaves</taxon>
        <taxon>Aequornithes</taxon>
        <taxon>Ciconiiformes</taxon>
        <taxon>Ciconiidae</taxon>
        <taxon>Mycteria</taxon>
    </lineage>
</organism>
<comment type="caution">
    <text evidence="1">The sequence shown here is derived from an EMBL/GenBank/DDBJ whole genome shotgun (WGS) entry which is preliminary data.</text>
</comment>
<evidence type="ECO:0000313" key="2">
    <source>
        <dbReference type="Proteomes" id="UP001333110"/>
    </source>
</evidence>
<protein>
    <submittedName>
        <fullName evidence="1">Uncharacterized protein</fullName>
    </submittedName>
</protein>
<dbReference type="Proteomes" id="UP001333110">
    <property type="component" value="Unassembled WGS sequence"/>
</dbReference>
<name>A0AAN7RSR8_MYCAM</name>
<sequence length="175" mass="19798">MQPSKPVDSCTLSSMYGAQLYQSKHSFYDSISAGTLHLRWSNPGYRYKLGYEKLESRPTERDVGVWVDGKLNMSQCAPVATRANHALGCIKRTVASQSREVTVLLYTALVRPHLEYCVQVWVPQYKKDIKLLECIQRRATKMARSFSQRCVTPSPVAKGMRLGTLPDRRPGEGQM</sequence>
<dbReference type="EMBL" id="JAUNZN010000007">
    <property type="protein sequence ID" value="KAK4818974.1"/>
    <property type="molecule type" value="Genomic_DNA"/>
</dbReference>
<reference evidence="1 2" key="1">
    <citation type="journal article" date="2023" name="J. Hered.">
        <title>Chromosome-level genome of the wood stork (Mycteria americana) provides insight into avian chromosome evolution.</title>
        <authorList>
            <person name="Flamio R. Jr."/>
            <person name="Ramstad K.M."/>
        </authorList>
    </citation>
    <scope>NUCLEOTIDE SEQUENCE [LARGE SCALE GENOMIC DNA]</scope>
    <source>
        <strain evidence="1">JAX WOST 10</strain>
    </source>
</reference>
<gene>
    <name evidence="1" type="ORF">QYF61_022641</name>
</gene>
<accession>A0AAN7RSR8</accession>
<dbReference type="PANTHER" id="PTHR33332">
    <property type="entry name" value="REVERSE TRANSCRIPTASE DOMAIN-CONTAINING PROTEIN"/>
    <property type="match status" value="1"/>
</dbReference>